<feature type="domain" description="Putative conjugal transfer nickase/helicase TraI C-terminal" evidence="2">
    <location>
        <begin position="603"/>
        <end position="728"/>
    </location>
</feature>
<dbReference type="InterPro" id="IPR036388">
    <property type="entry name" value="WH-like_DNA-bd_sf"/>
</dbReference>
<dbReference type="Pfam" id="PF07515">
    <property type="entry name" value="TraI_2_C"/>
    <property type="match status" value="1"/>
</dbReference>
<dbReference type="InterPro" id="IPR011119">
    <property type="entry name" value="Unchr_helicase_relaxase_TraI"/>
</dbReference>
<dbReference type="OrthoDB" id="6190309at2"/>
<dbReference type="STRING" id="1187848.A1QO_00820"/>
<dbReference type="AlphaFoldDB" id="A0A1E5BHD2"/>
<accession>A0A1E5BHD2</accession>
<gene>
    <name evidence="3" type="ORF">A1QO_00820</name>
</gene>
<dbReference type="Proteomes" id="UP000094741">
    <property type="component" value="Unassembled WGS sequence"/>
</dbReference>
<sequence>MRNLIKFLLNNGSVKDNKVDNPFIAYESTELLKRFSNLISEIRGCTALSDMDWETTYVELIRNVAKFTQNLPASAANHDNEIGGLLKHSLEIAMYAARVTRGRRFTPTGEEIDVARLSQAFVFTVTTAALLHDLGKLITDLEVYYFPDKTSQEPIRWNPISGPIPVGCKYSFKMNRGMNRSKDDHAHASALLVSQIVPEKGIRWITQLDDNLFRLWVSTVSGHGKDFGGDVYDCIHKADIACAKKSMQSGAGMSNSAFETQNNSNAIGKESNALRANGAGERYFHEPFIKYWSELMHSNEVKINVPGAYAFVGTKHVYFVSPKAIIEAMDFLKQDKLVPAKMTRAQVLNKLIEHKAAAGIDESNPTHTSSQIDIFLPTTSESKSDWKATLHLAAIRRELLDPDKVLPEFAGVLTLKDSKGVVFDGINKERIDEKLDSTEVNSNVKNEIPPSSKINETPQYNETTKVPISSKIENESIQSIVANELGVKPESVSPKKIDQKSIRNWDNDDVIEPEMSEGHDESYERYDGNDTYQNNMVEQVETPPLSNKIAKLSSKKTENSVSKNESSSKMSLSSLLAKKDVALEKEIASDMSPVELEGEEGTGRHFWYWLLQESANKNFELNKPKAPVHVTINHTSAQAFLVSPQIFLNYCKAHNLSNENQEINKVQTSFFKLKLCESKYGQNIIRASVSNHSKRSRGSRVYGLLLTVDATKELFDEQFKDLRANPHLTV</sequence>
<dbReference type="Gene3D" id="1.10.10.10">
    <property type="entry name" value="Winged helix-like DNA-binding domain superfamily/Winged helix DNA-binding domain"/>
    <property type="match status" value="1"/>
</dbReference>
<reference evidence="3 4" key="1">
    <citation type="journal article" date="2012" name="Science">
        <title>Ecological populations of bacteria act as socially cohesive units of antibiotic production and resistance.</title>
        <authorList>
            <person name="Cordero O.X."/>
            <person name="Wildschutte H."/>
            <person name="Kirkup B."/>
            <person name="Proehl S."/>
            <person name="Ngo L."/>
            <person name="Hussain F."/>
            <person name="Le Roux F."/>
            <person name="Mincer T."/>
            <person name="Polz M.F."/>
        </authorList>
    </citation>
    <scope>NUCLEOTIDE SEQUENCE [LARGE SCALE GENOMIC DNA]</scope>
    <source>
        <strain evidence="3 4">ZF-129</strain>
    </source>
</reference>
<dbReference type="InterPro" id="IPR011093">
    <property type="entry name" value="TraI_2_C"/>
</dbReference>
<feature type="domain" description="Uncharacterised" evidence="1">
    <location>
        <begin position="27"/>
        <end position="251"/>
    </location>
</feature>
<dbReference type="Gene3D" id="1.10.3210.40">
    <property type="match status" value="1"/>
</dbReference>
<dbReference type="SUPFAM" id="SSF46785">
    <property type="entry name" value="Winged helix' DNA-binding domain"/>
    <property type="match status" value="1"/>
</dbReference>
<protein>
    <recommendedName>
        <fullName evidence="5">HD/PDEase domain-containing protein</fullName>
    </recommendedName>
</protein>
<name>A0A1E5BHD2_9VIBR</name>
<dbReference type="Pfam" id="PF07514">
    <property type="entry name" value="TraI_2"/>
    <property type="match status" value="1"/>
</dbReference>
<dbReference type="RefSeq" id="WP_017041691.1">
    <property type="nucleotide sequence ID" value="NZ_AJYQ02000078.1"/>
</dbReference>
<proteinExistence type="predicted"/>
<evidence type="ECO:0000259" key="1">
    <source>
        <dbReference type="Pfam" id="PF07514"/>
    </source>
</evidence>
<evidence type="ECO:0000313" key="4">
    <source>
        <dbReference type="Proteomes" id="UP000094741"/>
    </source>
</evidence>
<dbReference type="eggNOG" id="COG3481">
    <property type="taxonomic scope" value="Bacteria"/>
</dbReference>
<dbReference type="InterPro" id="IPR036390">
    <property type="entry name" value="WH_DNA-bd_sf"/>
</dbReference>
<evidence type="ECO:0008006" key="5">
    <source>
        <dbReference type="Google" id="ProtNLM"/>
    </source>
</evidence>
<evidence type="ECO:0000313" key="3">
    <source>
        <dbReference type="EMBL" id="OEE35335.1"/>
    </source>
</evidence>
<evidence type="ECO:0000259" key="2">
    <source>
        <dbReference type="Pfam" id="PF07515"/>
    </source>
</evidence>
<comment type="caution">
    <text evidence="3">The sequence shown here is derived from an EMBL/GenBank/DDBJ whole genome shotgun (WGS) entry which is preliminary data.</text>
</comment>
<dbReference type="EMBL" id="AJYQ02000078">
    <property type="protein sequence ID" value="OEE35335.1"/>
    <property type="molecule type" value="Genomic_DNA"/>
</dbReference>
<dbReference type="Gene3D" id="2.40.10.200">
    <property type="entry name" value="STY4665 C-terminal domain-like"/>
    <property type="match status" value="1"/>
</dbReference>
<organism evidence="3 4">
    <name type="scientific">Vibrio genomosp. F10 str. ZF-129</name>
    <dbReference type="NCBI Taxonomy" id="1187848"/>
    <lineage>
        <taxon>Bacteria</taxon>
        <taxon>Pseudomonadati</taxon>
        <taxon>Pseudomonadota</taxon>
        <taxon>Gammaproteobacteria</taxon>
        <taxon>Vibrionales</taxon>
        <taxon>Vibrionaceae</taxon>
        <taxon>Vibrio</taxon>
    </lineage>
</organism>